<reference evidence="2" key="1">
    <citation type="submission" date="2022-12" db="EMBL/GenBank/DDBJ databases">
        <authorList>
            <person name="Petersen C."/>
        </authorList>
    </citation>
    <scope>NUCLEOTIDE SEQUENCE</scope>
    <source>
        <strain evidence="2">IBT 29495</strain>
    </source>
</reference>
<sequence length="522" mass="58246">MPSQEIEVLSAFNLLCNTTSETIQSHRELATKTIKHIVKILDTSANIDTVINVVECGVAHSPPESIPDAEISHLSSTTSRSSQHIDSQDPFNSQHPIITSSIQTSHDISRKRKRGKNERSFSVQLLQRVKQRLSHILDFSKQQASLSEILHGEQETQYRDKRVDHLKQVDGNKTPSNEQKLLKGLSQISLAQQFTAWERKRGWKAKVDELYDNLQQASANVDYQQIRNNRSGKIVRYIRDHGYPQSDHNVLKKGISRGVNQLLFERLMSDACVDQDGHAAVHGVVAMVTIFEYGQFQCLKLADLPQIIALLLEEKEKVFADAAKEISVWFVHISSDFQLISRNPGRSMQKVQAQNNHTQPLVTAREADAYSAAQNNASEAHAQSFQFNGTVFPRMSPHELSSFSTVPQNGSTVPQNGQDALEQHANASFSAVRFDDSALASTQSTAIHELAEFSTVPNHVTHDYTGLSFADVIPHELSSISTNPARTTPNSLFGSAPHSEFQFDIQNTLSHLPLDSDNTRMI</sequence>
<protein>
    <submittedName>
        <fullName evidence="2">Uncharacterized protein</fullName>
    </submittedName>
</protein>
<evidence type="ECO:0000256" key="1">
    <source>
        <dbReference type="SAM" id="MobiDB-lite"/>
    </source>
</evidence>
<dbReference type="AlphaFoldDB" id="A0A9W9XWF2"/>
<proteinExistence type="predicted"/>
<evidence type="ECO:0000313" key="3">
    <source>
        <dbReference type="Proteomes" id="UP001149954"/>
    </source>
</evidence>
<feature type="compositionally biased region" description="Low complexity" evidence="1">
    <location>
        <begin position="72"/>
        <end position="85"/>
    </location>
</feature>
<gene>
    <name evidence="2" type="ORF">N7463_007498</name>
</gene>
<name>A0A9W9XWF2_9EURO</name>
<dbReference type="Proteomes" id="UP001149954">
    <property type="component" value="Unassembled WGS sequence"/>
</dbReference>
<evidence type="ECO:0000313" key="2">
    <source>
        <dbReference type="EMBL" id="KAJ5504624.1"/>
    </source>
</evidence>
<keyword evidence="3" id="KW-1185">Reference proteome</keyword>
<feature type="compositionally biased region" description="Polar residues" evidence="1">
    <location>
        <begin position="89"/>
        <end position="106"/>
    </location>
</feature>
<dbReference type="OrthoDB" id="4368447at2759"/>
<feature type="region of interest" description="Disordered" evidence="1">
    <location>
        <begin position="70"/>
        <end position="119"/>
    </location>
</feature>
<comment type="caution">
    <text evidence="2">The sequence shown here is derived from an EMBL/GenBank/DDBJ whole genome shotgun (WGS) entry which is preliminary data.</text>
</comment>
<accession>A0A9W9XWF2</accession>
<dbReference type="EMBL" id="JAPWDS010000003">
    <property type="protein sequence ID" value="KAJ5504624.1"/>
    <property type="molecule type" value="Genomic_DNA"/>
</dbReference>
<reference evidence="2" key="2">
    <citation type="journal article" date="2023" name="IMA Fungus">
        <title>Comparative genomic study of the Penicillium genus elucidates a diverse pangenome and 15 lateral gene transfer events.</title>
        <authorList>
            <person name="Petersen C."/>
            <person name="Sorensen T."/>
            <person name="Nielsen M.R."/>
            <person name="Sondergaard T.E."/>
            <person name="Sorensen J.L."/>
            <person name="Fitzpatrick D.A."/>
            <person name="Frisvad J.C."/>
            <person name="Nielsen K.L."/>
        </authorList>
    </citation>
    <scope>NUCLEOTIDE SEQUENCE</scope>
    <source>
        <strain evidence="2">IBT 29495</strain>
    </source>
</reference>
<organism evidence="2 3">
    <name type="scientific">Penicillium fimorum</name>
    <dbReference type="NCBI Taxonomy" id="1882269"/>
    <lineage>
        <taxon>Eukaryota</taxon>
        <taxon>Fungi</taxon>
        <taxon>Dikarya</taxon>
        <taxon>Ascomycota</taxon>
        <taxon>Pezizomycotina</taxon>
        <taxon>Eurotiomycetes</taxon>
        <taxon>Eurotiomycetidae</taxon>
        <taxon>Eurotiales</taxon>
        <taxon>Aspergillaceae</taxon>
        <taxon>Penicillium</taxon>
    </lineage>
</organism>